<dbReference type="GO" id="GO:0080120">
    <property type="term" value="P:CAAX-box protein maturation"/>
    <property type="evidence" value="ECO:0007669"/>
    <property type="project" value="UniProtKB-ARBA"/>
</dbReference>
<name>A0A5K7YD79_9BACT</name>
<feature type="transmembrane region" description="Helical" evidence="1">
    <location>
        <begin position="20"/>
        <end position="38"/>
    </location>
</feature>
<keyword evidence="1" id="KW-0812">Transmembrane</keyword>
<gene>
    <name evidence="3" type="ORF">DSCA_13620</name>
</gene>
<feature type="transmembrane region" description="Helical" evidence="1">
    <location>
        <begin position="75"/>
        <end position="97"/>
    </location>
</feature>
<dbReference type="RefSeq" id="WP_155315693.1">
    <property type="nucleotide sequence ID" value="NZ_AP021874.1"/>
</dbReference>
<dbReference type="Pfam" id="PF02517">
    <property type="entry name" value="Rce1-like"/>
    <property type="match status" value="1"/>
</dbReference>
<feature type="transmembrane region" description="Helical" evidence="1">
    <location>
        <begin position="44"/>
        <end position="63"/>
    </location>
</feature>
<evidence type="ECO:0000256" key="1">
    <source>
        <dbReference type="SAM" id="Phobius"/>
    </source>
</evidence>
<feature type="domain" description="CAAX prenyl protease 2/Lysostaphin resistance protein A-like" evidence="2">
    <location>
        <begin position="122"/>
        <end position="232"/>
    </location>
</feature>
<proteinExistence type="predicted"/>
<evidence type="ECO:0000259" key="2">
    <source>
        <dbReference type="Pfam" id="PF02517"/>
    </source>
</evidence>
<dbReference type="Proteomes" id="UP000427906">
    <property type="component" value="Chromosome"/>
</dbReference>
<feature type="transmembrane region" description="Helical" evidence="1">
    <location>
        <begin position="117"/>
        <end position="134"/>
    </location>
</feature>
<dbReference type="InterPro" id="IPR003675">
    <property type="entry name" value="Rce1/LyrA-like_dom"/>
</dbReference>
<accession>A0A5K7YD79</accession>
<dbReference type="KEGG" id="dalk:DSCA_13620"/>
<keyword evidence="1" id="KW-1133">Transmembrane helix</keyword>
<keyword evidence="1" id="KW-0472">Membrane</keyword>
<dbReference type="OrthoDB" id="9787923at2"/>
<dbReference type="EMBL" id="AP021874">
    <property type="protein sequence ID" value="BBO67432.1"/>
    <property type="molecule type" value="Genomic_DNA"/>
</dbReference>
<evidence type="ECO:0000313" key="4">
    <source>
        <dbReference type="Proteomes" id="UP000427906"/>
    </source>
</evidence>
<keyword evidence="4" id="KW-1185">Reference proteome</keyword>
<sequence>MAVNSTGAYQLLPEHKRFQALLLLYLSPYAVYVAFSSIPETMLSMDVAQGFKFLATGAVLLWFGKHYRFGPLNAIHGFIALLALPVALLCWVGPFYLLAAAGMTDVMAAGDREAFSTFYFCMKLVNSVVLVAIFEELLMRVYVMGWLHQAGAQRQDKGLVGSILDTLEQHPAPAAALPLSTFAVAGTTLVFAAGHQAYEYPSAIFYFLFTTWLYHKSGSMWVCILIHGLTNLAIALMVRYAGMGWLW</sequence>
<organism evidence="3 4">
    <name type="scientific">Desulfosarcina alkanivorans</name>
    <dbReference type="NCBI Taxonomy" id="571177"/>
    <lineage>
        <taxon>Bacteria</taxon>
        <taxon>Pseudomonadati</taxon>
        <taxon>Thermodesulfobacteriota</taxon>
        <taxon>Desulfobacteria</taxon>
        <taxon>Desulfobacterales</taxon>
        <taxon>Desulfosarcinaceae</taxon>
        <taxon>Desulfosarcina</taxon>
    </lineage>
</organism>
<protein>
    <recommendedName>
        <fullName evidence="2">CAAX prenyl protease 2/Lysostaphin resistance protein A-like domain-containing protein</fullName>
    </recommendedName>
</protein>
<dbReference type="AlphaFoldDB" id="A0A5K7YD79"/>
<reference evidence="3 4" key="1">
    <citation type="submission" date="2019-11" db="EMBL/GenBank/DDBJ databases">
        <title>Comparative genomics of hydrocarbon-degrading Desulfosarcina strains.</title>
        <authorList>
            <person name="Watanabe M."/>
            <person name="Kojima H."/>
            <person name="Fukui M."/>
        </authorList>
    </citation>
    <scope>NUCLEOTIDE SEQUENCE [LARGE SCALE GENOMIC DNA]</scope>
    <source>
        <strain evidence="3 4">PL12</strain>
    </source>
</reference>
<evidence type="ECO:0000313" key="3">
    <source>
        <dbReference type="EMBL" id="BBO67432.1"/>
    </source>
</evidence>
<feature type="transmembrane region" description="Helical" evidence="1">
    <location>
        <begin position="176"/>
        <end position="198"/>
    </location>
</feature>
<feature type="transmembrane region" description="Helical" evidence="1">
    <location>
        <begin position="218"/>
        <end position="238"/>
    </location>
</feature>
<dbReference type="GO" id="GO:0004175">
    <property type="term" value="F:endopeptidase activity"/>
    <property type="evidence" value="ECO:0007669"/>
    <property type="project" value="UniProtKB-ARBA"/>
</dbReference>